<evidence type="ECO:0000313" key="3">
    <source>
        <dbReference type="Proteomes" id="UP000198982"/>
    </source>
</evidence>
<evidence type="ECO:0000256" key="1">
    <source>
        <dbReference type="SAM" id="MobiDB-lite"/>
    </source>
</evidence>
<keyword evidence="3" id="KW-1185">Reference proteome</keyword>
<evidence type="ECO:0000313" key="2">
    <source>
        <dbReference type="EMBL" id="SEB63990.1"/>
    </source>
</evidence>
<dbReference type="RefSeq" id="WP_143038245.1">
    <property type="nucleotide sequence ID" value="NZ_FNTJ01000001.1"/>
</dbReference>
<feature type="region of interest" description="Disordered" evidence="1">
    <location>
        <begin position="1"/>
        <end position="24"/>
    </location>
</feature>
<dbReference type="EMBL" id="FNTJ01000001">
    <property type="protein sequence ID" value="SEB63990.1"/>
    <property type="molecule type" value="Genomic_DNA"/>
</dbReference>
<sequence length="106" mass="11673">MDPGTGRKNNERSAADSTGSGAVGPFMEGVLVFLLSGGLDRSITPQPFHVTDTPRKGLWQRAKADLKRRDWLKNTSAVARLYTEFLQTFVSHPLRSAEGCNPRISE</sequence>
<dbReference type="AlphaFoldDB" id="A0A1H4KZQ2"/>
<dbReference type="Proteomes" id="UP000198982">
    <property type="component" value="Unassembled WGS sequence"/>
</dbReference>
<organism evidence="2 3">
    <name type="scientific">Pseudomonas saponiphila</name>
    <dbReference type="NCBI Taxonomy" id="556534"/>
    <lineage>
        <taxon>Bacteria</taxon>
        <taxon>Pseudomonadati</taxon>
        <taxon>Pseudomonadota</taxon>
        <taxon>Gammaproteobacteria</taxon>
        <taxon>Pseudomonadales</taxon>
        <taxon>Pseudomonadaceae</taxon>
        <taxon>Pseudomonas</taxon>
    </lineage>
</organism>
<reference evidence="3" key="1">
    <citation type="submission" date="2016-10" db="EMBL/GenBank/DDBJ databases">
        <authorList>
            <person name="Varghese N."/>
            <person name="Submissions S."/>
        </authorList>
    </citation>
    <scope>NUCLEOTIDE SEQUENCE [LARGE SCALE GENOMIC DNA]</scope>
    <source>
        <strain evidence="3">DSM 9751</strain>
    </source>
</reference>
<name>A0A1H4KZQ2_9PSED</name>
<accession>A0A1H4KZQ2</accession>
<proteinExistence type="predicted"/>
<protein>
    <submittedName>
        <fullName evidence="2">Uncharacterized protein</fullName>
    </submittedName>
</protein>
<gene>
    <name evidence="2" type="ORF">SAMN05216178_1642</name>
</gene>